<protein>
    <submittedName>
        <fullName evidence="1">Uncharacterized protein</fullName>
    </submittedName>
</protein>
<dbReference type="PROSITE" id="PS51257">
    <property type="entry name" value="PROKAR_LIPOPROTEIN"/>
    <property type="match status" value="1"/>
</dbReference>
<name>G8R6M8_OWEHD</name>
<dbReference type="KEGG" id="oho:Oweho_0149"/>
<dbReference type="Proteomes" id="UP000005631">
    <property type="component" value="Chromosome"/>
</dbReference>
<dbReference type="AlphaFoldDB" id="G8R6M8"/>
<evidence type="ECO:0000313" key="2">
    <source>
        <dbReference type="Proteomes" id="UP000005631"/>
    </source>
</evidence>
<proteinExistence type="predicted"/>
<evidence type="ECO:0000313" key="1">
    <source>
        <dbReference type="EMBL" id="AEV31171.1"/>
    </source>
</evidence>
<reference evidence="1 2" key="1">
    <citation type="journal article" date="2012" name="Stand. Genomic Sci.">
        <title>Genome sequence of the orange-pigmented seawater bacterium Owenweeksia hongkongensis type strain (UST20020801(T)).</title>
        <authorList>
            <person name="Riedel T."/>
            <person name="Held B."/>
            <person name="Nolan M."/>
            <person name="Lucas S."/>
            <person name="Lapidus A."/>
            <person name="Tice H."/>
            <person name="Del Rio T.G."/>
            <person name="Cheng J.F."/>
            <person name="Han C."/>
            <person name="Tapia R."/>
            <person name="Goodwin L.A."/>
            <person name="Pitluck S."/>
            <person name="Liolios K."/>
            <person name="Mavromatis K."/>
            <person name="Pagani I."/>
            <person name="Ivanova N."/>
            <person name="Mikhailova N."/>
            <person name="Pati A."/>
            <person name="Chen A."/>
            <person name="Palaniappan K."/>
            <person name="Rohde M."/>
            <person name="Tindall B.J."/>
            <person name="Detter J.C."/>
            <person name="Goker M."/>
            <person name="Woyke T."/>
            <person name="Bristow J."/>
            <person name="Eisen J.A."/>
            <person name="Markowitz V."/>
            <person name="Hugenholtz P."/>
            <person name="Klenk H.P."/>
            <person name="Kyrpides N.C."/>
        </authorList>
    </citation>
    <scope>NUCLEOTIDE SEQUENCE</scope>
    <source>
        <strain evidence="2">DSM 17368 / JCM 12287 / NRRL B-23963</strain>
    </source>
</reference>
<keyword evidence="2" id="KW-1185">Reference proteome</keyword>
<gene>
    <name evidence="1" type="ordered locus">Oweho_0149</name>
</gene>
<accession>G8R6M8</accession>
<organism evidence="1 2">
    <name type="scientific">Owenweeksia hongkongensis (strain DSM 17368 / CIP 108786 / JCM 12287 / NRRL B-23963 / UST20020801)</name>
    <dbReference type="NCBI Taxonomy" id="926562"/>
    <lineage>
        <taxon>Bacteria</taxon>
        <taxon>Pseudomonadati</taxon>
        <taxon>Bacteroidota</taxon>
        <taxon>Flavobacteriia</taxon>
        <taxon>Flavobacteriales</taxon>
        <taxon>Owenweeksiaceae</taxon>
        <taxon>Owenweeksia</taxon>
    </lineage>
</organism>
<dbReference type="HOGENOM" id="CLU_1633727_0_0_10"/>
<dbReference type="EMBL" id="CP003156">
    <property type="protein sequence ID" value="AEV31171.1"/>
    <property type="molecule type" value="Genomic_DNA"/>
</dbReference>
<sequence length="162" mass="18529">MKSVYILILVVASSSCNPYSRVPLKLEKSSSGTTLFRTDGLYYRTYRDEDGINTKFFIPYQNGVCFGFWGNSAGLEDLIESINNGDFDRYKDLPYIWGVYNVTGDSLTVEKWLSTGSLKYPSYRYNAKILNDTTLLFDLPLFGKMHFFPLEIKPDSTNAFID</sequence>